<dbReference type="EMBL" id="JARGDH010000004">
    <property type="protein sequence ID" value="KAL0271387.1"/>
    <property type="molecule type" value="Genomic_DNA"/>
</dbReference>
<reference evidence="2" key="1">
    <citation type="journal article" date="2024" name="Gigascience">
        <title>Chromosome-level genome of the poultry shaft louse Menopon gallinae provides insight into the host-switching and adaptive evolution of parasitic lice.</title>
        <authorList>
            <person name="Xu Y."/>
            <person name="Ma L."/>
            <person name="Liu S."/>
            <person name="Liang Y."/>
            <person name="Liu Q."/>
            <person name="He Z."/>
            <person name="Tian L."/>
            <person name="Duan Y."/>
            <person name="Cai W."/>
            <person name="Li H."/>
            <person name="Song F."/>
        </authorList>
    </citation>
    <scope>NUCLEOTIDE SEQUENCE</scope>
    <source>
        <strain evidence="2">Cailab_2023a</strain>
    </source>
</reference>
<protein>
    <submittedName>
        <fullName evidence="2">Uncharacterized protein</fullName>
    </submittedName>
</protein>
<feature type="compositionally biased region" description="Basic and acidic residues" evidence="1">
    <location>
        <begin position="884"/>
        <end position="899"/>
    </location>
</feature>
<feature type="compositionally biased region" description="Polar residues" evidence="1">
    <location>
        <begin position="832"/>
        <end position="846"/>
    </location>
</feature>
<gene>
    <name evidence="2" type="ORF">PYX00_008488</name>
</gene>
<feature type="compositionally biased region" description="Pro residues" evidence="1">
    <location>
        <begin position="1134"/>
        <end position="1143"/>
    </location>
</feature>
<sequence>MSKGNGVFLQQTVYYQHETVHSVPTLGKRITSRVEAPEERDSDVKSREISQSCCFLSAEDKSMSDETYSRERVKDQRKAVDSVTTLANLIDTLETLKIQTYKKLKEIESINHEIRGMRASCENIEEKHWLRHAEKIMSRQKRFTIRSSQCCLSELKKLAKECNFEKIMDESVISDADDGKSYFIKTADGPLSCSNASGDKLEVGGWERFANKPLNLNNSERFSRKAQKLIRSFFEDIKESEEAQINVEKSLLLKKFEKLSKRKSDLLNVKFPQGPMFVTKKMMNLGQIREQFFTEIKMDEKAVTPVESKIVPAGKKKKNKSSFFKISLSAFDGDKKNTAKKASKRSFFTKSAMAWINNRINSLHDTSPVIPLRITDIELKTGSIITKNKSKQSVKTTSIRKIVSDEHMRTEVSSYLSESLISGFSDKQSRYSKHNRTQRSIIQGVENNMDANGEVSIVRVVEDVDANSFFVHLSNSANISSGTTIDSDRRKLRKSRKDLWEDCSSTSEYQKDLSGKREVHYKRTEHVKCRNSMTRHIVERILSTSSESSIVIGKQSKREMLTLISNKTTKKDMTSSRDVSVDATENISEDSPRKKRLRLESIDNEMVSPRDVDVICYTEAKSRKVSYAENECQVDIIPTITSFGPAVVQYQDKDIRKVDVSVNISLDKSSKEDNLQSPLFGSQSDLEKESPSCCIRVIPLNTSAETRTLLPVLLENEIGESESKEFETVKNDDLEIANSVVLQKSADYSSELEKDLPSVVEHSAEQSDAEEHTQALEETSLSGLEVNSVVNQVVTDGENATVLNEPYATIKRSDTGSVIHGTPTGTDDDTPQNDSHFENFNQSLSDEQSDKKEKVLTDATQDSEGAQPYDEKKPSRILSQQGSRDLRRNASRVADRDVSQNELSEFNEYDLQTDSNGTVHYSQEQRLRSGETTPSMPSSDNEKQEEETSIATGSSLLRINSQQKPFSTESFNILKNSYEVKHRRRRSCVKKKSKHMVRRNSSLIKKQNKIGNCLDFTNLTEEEQLKIISANVANFVKRKLVEHKQFFDFEKNDPMVFDMGNWGKMEEDVTPGDSNVLLETAGETDTGIEVEKVDKCIQEVDSPKPEPQESDDNVPPEKKLTATLTTVQESKSSPTPPQSPPKSPRQQSIPRRSKKENDSSHPNTPRTPQSQAPSTVNAGQGGKSDNKKHNLDFIKLNKMMASKYKRSVPERTRGILGKRIVKKEAKKEVAKAPLKPASAPKEIGPPPRPTYIPVMCNDKPQSEGGQKSDNLKSGASPRRGIRTTSAESPRRPLPRGQKSDIPVPQFRDPSTSPRRVGKVNVRSVSASPTAAKSTPEQRKIPSPPLALQKKNQPKKRLIPTYTLTSYLTAPNELIEYQQRELDKYINQRSDITNFFLEESKEKCERKKSRNGLSKKNLDYLIMLQKRINHEISANIENSMNYVKTLLSQDYNGTAIIEKAPVKNSLDVFDPGKGIVLIEMNDQFDCSSSSSDFSEESGFYCLYQGNNGWDSNQNIKSDIIVKRNESGDSGMVDTKVFEELQNDTDSSYNCEVSIVLNPRNTDDKHETSDVLKKYIYHLGGGEEPGETEETVAEKSWSPKPQQKRRKERVLDIPREMKRKLLDLLECEMKCPPTSVEAPSSSILIDDECPETKIEDIDLENSEIISKISEMVLQYLDEYDRNYNSEDEQVEGTEDGTDHDEKLPDTESQ</sequence>
<feature type="region of interest" description="Disordered" evidence="1">
    <location>
        <begin position="814"/>
        <end position="950"/>
    </location>
</feature>
<evidence type="ECO:0000313" key="2">
    <source>
        <dbReference type="EMBL" id="KAL0271387.1"/>
    </source>
</evidence>
<feature type="compositionally biased region" description="Polar residues" evidence="1">
    <location>
        <begin position="930"/>
        <end position="939"/>
    </location>
</feature>
<feature type="compositionally biased region" description="Acidic residues" evidence="1">
    <location>
        <begin position="1683"/>
        <end position="1696"/>
    </location>
</feature>
<organism evidence="2">
    <name type="scientific">Menopon gallinae</name>
    <name type="common">poultry shaft louse</name>
    <dbReference type="NCBI Taxonomy" id="328185"/>
    <lineage>
        <taxon>Eukaryota</taxon>
        <taxon>Metazoa</taxon>
        <taxon>Ecdysozoa</taxon>
        <taxon>Arthropoda</taxon>
        <taxon>Hexapoda</taxon>
        <taxon>Insecta</taxon>
        <taxon>Pterygota</taxon>
        <taxon>Neoptera</taxon>
        <taxon>Paraneoptera</taxon>
        <taxon>Psocodea</taxon>
        <taxon>Troctomorpha</taxon>
        <taxon>Phthiraptera</taxon>
        <taxon>Amblycera</taxon>
        <taxon>Menoponidae</taxon>
        <taxon>Menopon</taxon>
    </lineage>
</organism>
<accession>A0AAW2HPF6</accession>
<evidence type="ECO:0000256" key="1">
    <source>
        <dbReference type="SAM" id="MobiDB-lite"/>
    </source>
</evidence>
<feature type="region of interest" description="Disordered" evidence="1">
    <location>
        <begin position="1581"/>
        <end position="1606"/>
    </location>
</feature>
<name>A0AAW2HPF6_9NEOP</name>
<feature type="compositionally biased region" description="Polar residues" evidence="1">
    <location>
        <begin position="1160"/>
        <end position="1178"/>
    </location>
</feature>
<feature type="compositionally biased region" description="Polar residues" evidence="1">
    <location>
        <begin position="1263"/>
        <end position="1273"/>
    </location>
</feature>
<proteinExistence type="predicted"/>
<comment type="caution">
    <text evidence="2">The sequence shown here is derived from an EMBL/GenBank/DDBJ whole genome shotgun (WGS) entry which is preliminary data.</text>
</comment>
<feature type="compositionally biased region" description="Low complexity" evidence="1">
    <location>
        <begin position="1231"/>
        <end position="1241"/>
    </location>
</feature>
<feature type="compositionally biased region" description="Polar residues" evidence="1">
    <location>
        <begin position="900"/>
        <end position="922"/>
    </location>
</feature>
<feature type="region of interest" description="Disordered" evidence="1">
    <location>
        <begin position="1124"/>
        <end position="1353"/>
    </location>
</feature>
<feature type="compositionally biased region" description="Basic and acidic residues" evidence="1">
    <location>
        <begin position="1697"/>
        <end position="1707"/>
    </location>
</feature>
<feature type="region of interest" description="Disordered" evidence="1">
    <location>
        <begin position="753"/>
        <end position="775"/>
    </location>
</feature>
<feature type="region of interest" description="Disordered" evidence="1">
    <location>
        <begin position="1677"/>
        <end position="1707"/>
    </location>
</feature>
<feature type="compositionally biased region" description="Polar residues" evidence="1">
    <location>
        <begin position="1322"/>
        <end position="1334"/>
    </location>
</feature>